<reference evidence="16" key="1">
    <citation type="submission" date="2024-06" db="EMBL/GenBank/DDBJ databases">
        <title>Mesorhizobium karijinii sp. nov., a symbiont of the iconic Swainsona formosa from arid Australia.</title>
        <authorList>
            <person name="Hill Y.J."/>
            <person name="Watkin E.L.J."/>
            <person name="O'Hara G.W."/>
            <person name="Terpolilli J."/>
            <person name="Tye M.L."/>
            <person name="Kohlmeier M.G."/>
        </authorList>
    </citation>
    <scope>NUCLEOTIDE SEQUENCE</scope>
    <source>
        <strain evidence="16">WSM2240</strain>
    </source>
</reference>
<dbReference type="PANTHER" id="PTHR30074:SF6">
    <property type="entry name" value="FORMATE DEHYDROGENASE GAMMA SUBUNIT"/>
    <property type="match status" value="1"/>
</dbReference>
<comment type="similarity">
    <text evidence="3">Belongs to the formate dehydrogenase gamma subunit family.</text>
</comment>
<dbReference type="InterPro" id="IPR016174">
    <property type="entry name" value="Di-haem_cyt_TM"/>
</dbReference>
<evidence type="ECO:0000256" key="4">
    <source>
        <dbReference type="ARBA" id="ARBA00022448"/>
    </source>
</evidence>
<proteinExistence type="inferred from homology"/>
<dbReference type="PANTHER" id="PTHR30074">
    <property type="entry name" value="FORMATE DEHYDROGENASE, NITRATE-INDUCIBLE, CYTOCHROME B556 FDN SUBUNIT"/>
    <property type="match status" value="1"/>
</dbReference>
<evidence type="ECO:0000256" key="10">
    <source>
        <dbReference type="ARBA" id="ARBA00022989"/>
    </source>
</evidence>
<dbReference type="GO" id="GO:0046872">
    <property type="term" value="F:metal ion binding"/>
    <property type="evidence" value="ECO:0007669"/>
    <property type="project" value="UniProtKB-KW"/>
</dbReference>
<keyword evidence="9" id="KW-0249">Electron transport</keyword>
<feature type="transmembrane region" description="Helical" evidence="13">
    <location>
        <begin position="86"/>
        <end position="107"/>
    </location>
</feature>
<evidence type="ECO:0000256" key="2">
    <source>
        <dbReference type="ARBA" id="ARBA00004651"/>
    </source>
</evidence>
<sequence>MQVLKHVRPLWPALAAIVLSVGLLLAPAGAQEGPSGSNPTAQSVNEQQLLQELNKIQGRITIPDAKAATLEQPRGRDFRGFHEGTLPWIGGIAILGMILLLALFFFVRGRIRTRSAESGVKVLRFNGFERLTHWVTATAFIVLAITGLNFVFGKRLLMPLMGPDSFSVWSQWAKYAHDFFSWAFMLGILIMLVIWIWDNLPDRYDAHWLKVGGGFFDKSERTHPPAARFNAGQKLIFWAVVLGGIALSVSGLFMLFPFTYADVNGMQLAQTIHATVGVLMVAVIIAHIYIGTLGMEGAYEAMGSGTVDLNWAKEHHSVWVEKQGVKTEPSQRPSPTPAE</sequence>
<feature type="chain" id="PRO_5043638930" evidence="14">
    <location>
        <begin position="31"/>
        <end position="339"/>
    </location>
</feature>
<dbReference type="InterPro" id="IPR051817">
    <property type="entry name" value="FDH_cytochrome_b556_subunit"/>
</dbReference>
<feature type="signal peptide" evidence="14">
    <location>
        <begin position="1"/>
        <end position="30"/>
    </location>
</feature>
<evidence type="ECO:0000313" key="16">
    <source>
        <dbReference type="EMBL" id="XCG47200.1"/>
    </source>
</evidence>
<evidence type="ECO:0000256" key="3">
    <source>
        <dbReference type="ARBA" id="ARBA00010747"/>
    </source>
</evidence>
<dbReference type="NCBIfam" id="TIGR01583">
    <property type="entry name" value="formate-DH-gamm"/>
    <property type="match status" value="1"/>
</dbReference>
<comment type="cofactor">
    <cofactor evidence="1">
        <name>heme</name>
        <dbReference type="ChEBI" id="CHEBI:30413"/>
    </cofactor>
</comment>
<dbReference type="GO" id="GO:0015944">
    <property type="term" value="P:formate oxidation"/>
    <property type="evidence" value="ECO:0007669"/>
    <property type="project" value="TreeGrafter"/>
</dbReference>
<dbReference type="InterPro" id="IPR006471">
    <property type="entry name" value="Formate_DH_gsu"/>
</dbReference>
<evidence type="ECO:0000256" key="8">
    <source>
        <dbReference type="ARBA" id="ARBA00022723"/>
    </source>
</evidence>
<keyword evidence="8" id="KW-0479">Metal-binding</keyword>
<keyword evidence="16" id="KW-0560">Oxidoreductase</keyword>
<evidence type="ECO:0000256" key="5">
    <source>
        <dbReference type="ARBA" id="ARBA00022475"/>
    </source>
</evidence>
<evidence type="ECO:0000256" key="7">
    <source>
        <dbReference type="ARBA" id="ARBA00022692"/>
    </source>
</evidence>
<keyword evidence="4" id="KW-0813">Transport</keyword>
<evidence type="ECO:0000256" key="1">
    <source>
        <dbReference type="ARBA" id="ARBA00001971"/>
    </source>
</evidence>
<dbReference type="AlphaFoldDB" id="A0AAU8CK02"/>
<keyword evidence="12 13" id="KW-0472">Membrane</keyword>
<dbReference type="GO" id="GO:0022904">
    <property type="term" value="P:respiratory electron transport chain"/>
    <property type="evidence" value="ECO:0007669"/>
    <property type="project" value="InterPro"/>
</dbReference>
<feature type="transmembrane region" description="Helical" evidence="13">
    <location>
        <begin position="235"/>
        <end position="256"/>
    </location>
</feature>
<keyword evidence="7 13" id="KW-0812">Transmembrane</keyword>
<organism evidence="16">
    <name type="scientific">Mesorhizobium sp. WSM2240</name>
    <dbReference type="NCBI Taxonomy" id="3228851"/>
    <lineage>
        <taxon>Bacteria</taxon>
        <taxon>Pseudomonadati</taxon>
        <taxon>Pseudomonadota</taxon>
        <taxon>Alphaproteobacteria</taxon>
        <taxon>Hyphomicrobiales</taxon>
        <taxon>Phyllobacteriaceae</taxon>
        <taxon>Mesorhizobium</taxon>
    </lineage>
</organism>
<keyword evidence="11" id="KW-0408">Iron</keyword>
<accession>A0AAU8CK02</accession>
<dbReference type="GO" id="GO:0005886">
    <property type="term" value="C:plasma membrane"/>
    <property type="evidence" value="ECO:0007669"/>
    <property type="project" value="UniProtKB-SubCell"/>
</dbReference>
<dbReference type="InterPro" id="IPR011577">
    <property type="entry name" value="Cyt_b561_bac/Ni-Hgenase"/>
</dbReference>
<feature type="domain" description="Cytochrome b561 bacterial/Ni-hydrogenase" evidence="15">
    <location>
        <begin position="124"/>
        <end position="302"/>
    </location>
</feature>
<dbReference type="Gene3D" id="1.20.950.20">
    <property type="entry name" value="Transmembrane di-heme cytochromes, Chain C"/>
    <property type="match status" value="1"/>
</dbReference>
<dbReference type="RefSeq" id="WP_353645249.1">
    <property type="nucleotide sequence ID" value="NZ_CP159253.1"/>
</dbReference>
<evidence type="ECO:0000256" key="9">
    <source>
        <dbReference type="ARBA" id="ARBA00022982"/>
    </source>
</evidence>
<keyword evidence="6" id="KW-0349">Heme</keyword>
<dbReference type="GO" id="GO:0009061">
    <property type="term" value="P:anaerobic respiration"/>
    <property type="evidence" value="ECO:0007669"/>
    <property type="project" value="TreeGrafter"/>
</dbReference>
<dbReference type="EC" id="1.17.1.9" evidence="16"/>
<evidence type="ECO:0000256" key="14">
    <source>
        <dbReference type="SAM" id="SignalP"/>
    </source>
</evidence>
<evidence type="ECO:0000259" key="15">
    <source>
        <dbReference type="Pfam" id="PF01292"/>
    </source>
</evidence>
<dbReference type="GO" id="GO:0009326">
    <property type="term" value="C:formate dehydrogenase complex"/>
    <property type="evidence" value="ECO:0007669"/>
    <property type="project" value="InterPro"/>
</dbReference>
<evidence type="ECO:0000256" key="13">
    <source>
        <dbReference type="SAM" id="Phobius"/>
    </source>
</evidence>
<evidence type="ECO:0000256" key="12">
    <source>
        <dbReference type="ARBA" id="ARBA00023136"/>
    </source>
</evidence>
<dbReference type="GO" id="GO:0008863">
    <property type="term" value="F:formate dehydrogenase (NAD+) activity"/>
    <property type="evidence" value="ECO:0007669"/>
    <property type="project" value="UniProtKB-EC"/>
</dbReference>
<evidence type="ECO:0000256" key="6">
    <source>
        <dbReference type="ARBA" id="ARBA00022617"/>
    </source>
</evidence>
<feature type="transmembrane region" description="Helical" evidence="13">
    <location>
        <begin position="179"/>
        <end position="197"/>
    </location>
</feature>
<dbReference type="Pfam" id="PF01292">
    <property type="entry name" value="Ni_hydr_CYTB"/>
    <property type="match status" value="1"/>
</dbReference>
<keyword evidence="5" id="KW-1003">Cell membrane</keyword>
<keyword evidence="10 13" id="KW-1133">Transmembrane helix</keyword>
<dbReference type="EMBL" id="CP159253">
    <property type="protein sequence ID" value="XCG47200.1"/>
    <property type="molecule type" value="Genomic_DNA"/>
</dbReference>
<feature type="transmembrane region" description="Helical" evidence="13">
    <location>
        <begin position="268"/>
        <end position="290"/>
    </location>
</feature>
<evidence type="ECO:0000256" key="11">
    <source>
        <dbReference type="ARBA" id="ARBA00023004"/>
    </source>
</evidence>
<comment type="subcellular location">
    <subcellularLocation>
        <location evidence="2">Cell membrane</location>
        <topology evidence="2">Multi-pass membrane protein</topology>
    </subcellularLocation>
</comment>
<protein>
    <submittedName>
        <fullName evidence="16">Formate dehydrogenase subunit gamma</fullName>
        <ecNumber evidence="16">1.17.1.9</ecNumber>
    </submittedName>
</protein>
<gene>
    <name evidence="16" type="ORF">ABVK50_18105</name>
</gene>
<dbReference type="GO" id="GO:0036397">
    <property type="term" value="F:formate dehydrogenase (quinone) activity"/>
    <property type="evidence" value="ECO:0007669"/>
    <property type="project" value="TreeGrafter"/>
</dbReference>
<feature type="transmembrane region" description="Helical" evidence="13">
    <location>
        <begin position="131"/>
        <end position="152"/>
    </location>
</feature>
<keyword evidence="14" id="KW-0732">Signal</keyword>
<dbReference type="SUPFAM" id="SSF81342">
    <property type="entry name" value="Transmembrane di-heme cytochromes"/>
    <property type="match status" value="1"/>
</dbReference>
<dbReference type="GO" id="GO:0009055">
    <property type="term" value="F:electron transfer activity"/>
    <property type="evidence" value="ECO:0007669"/>
    <property type="project" value="InterPro"/>
</dbReference>
<name>A0AAU8CK02_9HYPH</name>